<organism evidence="2 3">
    <name type="scientific">Deinococcus daejeonensis</name>
    <dbReference type="NCBI Taxonomy" id="1007098"/>
    <lineage>
        <taxon>Bacteria</taxon>
        <taxon>Thermotogati</taxon>
        <taxon>Deinococcota</taxon>
        <taxon>Deinococci</taxon>
        <taxon>Deinococcales</taxon>
        <taxon>Deinococcaceae</taxon>
        <taxon>Deinococcus</taxon>
    </lineage>
</organism>
<proteinExistence type="predicted"/>
<comment type="caution">
    <text evidence="2">The sequence shown here is derived from an EMBL/GenBank/DDBJ whole genome shotgun (WGS) entry which is preliminary data.</text>
</comment>
<feature type="region of interest" description="Disordered" evidence="1">
    <location>
        <begin position="75"/>
        <end position="101"/>
    </location>
</feature>
<dbReference type="EMBL" id="BMOR01000001">
    <property type="protein sequence ID" value="GGN27325.1"/>
    <property type="molecule type" value="Genomic_DNA"/>
</dbReference>
<dbReference type="RefSeq" id="WP_189052946.1">
    <property type="nucleotide sequence ID" value="NZ_BMOR01000001.1"/>
</dbReference>
<evidence type="ECO:0000256" key="1">
    <source>
        <dbReference type="SAM" id="MobiDB-lite"/>
    </source>
</evidence>
<dbReference type="Proteomes" id="UP000645517">
    <property type="component" value="Unassembled WGS sequence"/>
</dbReference>
<gene>
    <name evidence="2" type="ORF">GCM10010842_00170</name>
</gene>
<evidence type="ECO:0000313" key="2">
    <source>
        <dbReference type="EMBL" id="GGN27325.1"/>
    </source>
</evidence>
<accession>A0ABQ2IS25</accession>
<evidence type="ECO:0000313" key="3">
    <source>
        <dbReference type="Proteomes" id="UP000645517"/>
    </source>
</evidence>
<sequence>MTGPTLSAHAHALALMLCHCEHAAPLPVRAAWLAFLRRHEGHPEDLRRALQDARAAGHVRAGQLTPAGVRAALHALGGGTVPPRSIRGPQSGAGRSDHGKP</sequence>
<reference evidence="3" key="1">
    <citation type="journal article" date="2019" name="Int. J. Syst. Evol. Microbiol.">
        <title>The Global Catalogue of Microorganisms (GCM) 10K type strain sequencing project: providing services to taxonomists for standard genome sequencing and annotation.</title>
        <authorList>
            <consortium name="The Broad Institute Genomics Platform"/>
            <consortium name="The Broad Institute Genome Sequencing Center for Infectious Disease"/>
            <person name="Wu L."/>
            <person name="Ma J."/>
        </authorList>
    </citation>
    <scope>NUCLEOTIDE SEQUENCE [LARGE SCALE GENOMIC DNA]</scope>
    <source>
        <strain evidence="3">JCM 16918</strain>
    </source>
</reference>
<protein>
    <submittedName>
        <fullName evidence="2">Uncharacterized protein</fullName>
    </submittedName>
</protein>
<name>A0ABQ2IS25_9DEIO</name>
<keyword evidence="3" id="KW-1185">Reference proteome</keyword>